<feature type="compositionally biased region" description="Basic and acidic residues" evidence="1">
    <location>
        <begin position="1"/>
        <end position="44"/>
    </location>
</feature>
<feature type="compositionally biased region" description="Polar residues" evidence="1">
    <location>
        <begin position="55"/>
        <end position="68"/>
    </location>
</feature>
<dbReference type="AlphaFoldDB" id="A0A0M6Y578"/>
<keyword evidence="3" id="KW-1185">Reference proteome</keyword>
<sequence>MTSSKDNESPLRTRRETAESKAETTRRVAREINEAETSARDAKTARLKAARLASQDKQAASATNTTKGKSAPAKPRKTILPKA</sequence>
<gene>
    <name evidence="2" type="ORF">LAL4801_03149</name>
</gene>
<dbReference type="Proteomes" id="UP000048926">
    <property type="component" value="Unassembled WGS sequence"/>
</dbReference>
<feature type="compositionally biased region" description="Basic residues" evidence="1">
    <location>
        <begin position="74"/>
        <end position="83"/>
    </location>
</feature>
<evidence type="ECO:0000313" key="3">
    <source>
        <dbReference type="Proteomes" id="UP000048926"/>
    </source>
</evidence>
<protein>
    <submittedName>
        <fullName evidence="2">Uncharacterized protein</fullName>
    </submittedName>
</protein>
<evidence type="ECO:0000313" key="2">
    <source>
        <dbReference type="EMBL" id="CTQ44703.1"/>
    </source>
</evidence>
<reference evidence="3" key="1">
    <citation type="submission" date="2015-07" db="EMBL/GenBank/DDBJ databases">
        <authorList>
            <person name="Rodrigo-Torres Lidia"/>
            <person name="Arahal R.David."/>
        </authorList>
    </citation>
    <scope>NUCLEOTIDE SEQUENCE [LARGE SCALE GENOMIC DNA]</scope>
    <source>
        <strain evidence="3">CECT 4801</strain>
    </source>
</reference>
<name>A0A0M6Y578_9HYPH</name>
<feature type="region of interest" description="Disordered" evidence="1">
    <location>
        <begin position="1"/>
        <end position="83"/>
    </location>
</feature>
<organism evidence="2 3">
    <name type="scientific">Roseibium aggregatum</name>
    <dbReference type="NCBI Taxonomy" id="187304"/>
    <lineage>
        <taxon>Bacteria</taxon>
        <taxon>Pseudomonadati</taxon>
        <taxon>Pseudomonadota</taxon>
        <taxon>Alphaproteobacteria</taxon>
        <taxon>Hyphomicrobiales</taxon>
        <taxon>Stappiaceae</taxon>
        <taxon>Roseibium</taxon>
    </lineage>
</organism>
<accession>A0A0M6Y578</accession>
<dbReference type="EMBL" id="CXST01000002">
    <property type="protein sequence ID" value="CTQ44703.1"/>
    <property type="molecule type" value="Genomic_DNA"/>
</dbReference>
<dbReference type="RefSeq" id="WP_055657528.1">
    <property type="nucleotide sequence ID" value="NZ_CXST01000002.1"/>
</dbReference>
<proteinExistence type="predicted"/>
<evidence type="ECO:0000256" key="1">
    <source>
        <dbReference type="SAM" id="MobiDB-lite"/>
    </source>
</evidence>